<reference evidence="2 3" key="2">
    <citation type="journal article" date="2013" name="Plant Cell Physiol.">
        <title>Rice Annotation Project Database (RAP-DB): an integrative and interactive database for rice genomics.</title>
        <authorList>
            <person name="Sakai H."/>
            <person name="Lee S.S."/>
            <person name="Tanaka T."/>
            <person name="Numa H."/>
            <person name="Kim J."/>
            <person name="Kawahara Y."/>
            <person name="Wakimoto H."/>
            <person name="Yang C.C."/>
            <person name="Iwamoto M."/>
            <person name="Abe T."/>
            <person name="Yamada Y."/>
            <person name="Muto A."/>
            <person name="Inokuchi H."/>
            <person name="Ikemura T."/>
            <person name="Matsumoto T."/>
            <person name="Sasaki T."/>
            <person name="Itoh T."/>
        </authorList>
    </citation>
    <scope>NUCLEOTIDE SEQUENCE [LARGE SCALE GENOMIC DNA]</scope>
    <source>
        <strain evidence="3">cv. Nipponbare</strain>
    </source>
</reference>
<accession>A0A0P0V9E3</accession>
<reference evidence="3" key="1">
    <citation type="journal article" date="2005" name="Nature">
        <title>The map-based sequence of the rice genome.</title>
        <authorList>
            <consortium name="International rice genome sequencing project (IRGSP)"/>
            <person name="Matsumoto T."/>
            <person name="Wu J."/>
            <person name="Kanamori H."/>
            <person name="Katayose Y."/>
            <person name="Fujisawa M."/>
            <person name="Namiki N."/>
            <person name="Mizuno H."/>
            <person name="Yamamoto K."/>
            <person name="Antonio B.A."/>
            <person name="Baba T."/>
            <person name="Sakata K."/>
            <person name="Nagamura Y."/>
            <person name="Aoki H."/>
            <person name="Arikawa K."/>
            <person name="Arita K."/>
            <person name="Bito T."/>
            <person name="Chiden Y."/>
            <person name="Fujitsuka N."/>
            <person name="Fukunaka R."/>
            <person name="Hamada M."/>
            <person name="Harada C."/>
            <person name="Hayashi A."/>
            <person name="Hijishita S."/>
            <person name="Honda M."/>
            <person name="Hosokawa S."/>
            <person name="Ichikawa Y."/>
            <person name="Idonuma A."/>
            <person name="Iijima M."/>
            <person name="Ikeda M."/>
            <person name="Ikeno M."/>
            <person name="Ito K."/>
            <person name="Ito S."/>
            <person name="Ito T."/>
            <person name="Ito Y."/>
            <person name="Ito Y."/>
            <person name="Iwabuchi A."/>
            <person name="Kamiya K."/>
            <person name="Karasawa W."/>
            <person name="Kurita K."/>
            <person name="Katagiri S."/>
            <person name="Kikuta A."/>
            <person name="Kobayashi H."/>
            <person name="Kobayashi N."/>
            <person name="Machita K."/>
            <person name="Maehara T."/>
            <person name="Masukawa M."/>
            <person name="Mizubayashi T."/>
            <person name="Mukai Y."/>
            <person name="Nagasaki H."/>
            <person name="Nagata Y."/>
            <person name="Naito S."/>
            <person name="Nakashima M."/>
            <person name="Nakama Y."/>
            <person name="Nakamichi Y."/>
            <person name="Nakamura M."/>
            <person name="Meguro A."/>
            <person name="Negishi M."/>
            <person name="Ohta I."/>
            <person name="Ohta T."/>
            <person name="Okamoto M."/>
            <person name="Ono N."/>
            <person name="Saji S."/>
            <person name="Sakaguchi M."/>
            <person name="Sakai K."/>
            <person name="Shibata M."/>
            <person name="Shimokawa T."/>
            <person name="Song J."/>
            <person name="Takazaki Y."/>
            <person name="Terasawa K."/>
            <person name="Tsugane M."/>
            <person name="Tsuji K."/>
            <person name="Ueda S."/>
            <person name="Waki K."/>
            <person name="Yamagata H."/>
            <person name="Yamamoto M."/>
            <person name="Yamamoto S."/>
            <person name="Yamane H."/>
            <person name="Yoshiki S."/>
            <person name="Yoshihara R."/>
            <person name="Yukawa K."/>
            <person name="Zhong H."/>
            <person name="Yano M."/>
            <person name="Yuan Q."/>
            <person name="Ouyang S."/>
            <person name="Liu J."/>
            <person name="Jones K.M."/>
            <person name="Gansberger K."/>
            <person name="Moffat K."/>
            <person name="Hill J."/>
            <person name="Bera J."/>
            <person name="Fadrosh D."/>
            <person name="Jin S."/>
            <person name="Johri S."/>
            <person name="Kim M."/>
            <person name="Overton L."/>
            <person name="Reardon M."/>
            <person name="Tsitrin T."/>
            <person name="Vuong H."/>
            <person name="Weaver B."/>
            <person name="Ciecko A."/>
            <person name="Tallon L."/>
            <person name="Jackson J."/>
            <person name="Pai G."/>
            <person name="Aken S.V."/>
            <person name="Utterback T."/>
            <person name="Reidmuller S."/>
            <person name="Feldblyum T."/>
            <person name="Hsiao J."/>
            <person name="Zismann V."/>
            <person name="Iobst S."/>
            <person name="de Vazeille A.R."/>
            <person name="Buell C.R."/>
            <person name="Ying K."/>
            <person name="Li Y."/>
            <person name="Lu T."/>
            <person name="Huang Y."/>
            <person name="Zhao Q."/>
            <person name="Feng Q."/>
            <person name="Zhang L."/>
            <person name="Zhu J."/>
            <person name="Weng Q."/>
            <person name="Mu J."/>
            <person name="Lu Y."/>
            <person name="Fan D."/>
            <person name="Liu Y."/>
            <person name="Guan J."/>
            <person name="Zhang Y."/>
            <person name="Yu S."/>
            <person name="Liu X."/>
            <person name="Zhang Y."/>
            <person name="Hong G."/>
            <person name="Han B."/>
            <person name="Choisne N."/>
            <person name="Demange N."/>
            <person name="Orjeda G."/>
            <person name="Samain S."/>
            <person name="Cattolico L."/>
            <person name="Pelletier E."/>
            <person name="Couloux A."/>
            <person name="Segurens B."/>
            <person name="Wincker P."/>
            <person name="D'Hont A."/>
            <person name="Scarpelli C."/>
            <person name="Weissenbach J."/>
            <person name="Salanoubat M."/>
            <person name="Quetier F."/>
            <person name="Yu Y."/>
            <person name="Kim H.R."/>
            <person name="Rambo T."/>
            <person name="Currie J."/>
            <person name="Collura K."/>
            <person name="Luo M."/>
            <person name="Yang T."/>
            <person name="Ammiraju J.S.S."/>
            <person name="Engler F."/>
            <person name="Soderlund C."/>
            <person name="Wing R.A."/>
            <person name="Palmer L.E."/>
            <person name="de la Bastide M."/>
            <person name="Spiegel L."/>
            <person name="Nascimento L."/>
            <person name="Zutavern T."/>
            <person name="O'Shaughnessy A."/>
            <person name="Dike S."/>
            <person name="Dedhia N."/>
            <person name="Preston R."/>
            <person name="Balija V."/>
            <person name="McCombie W.R."/>
            <person name="Chow T."/>
            <person name="Chen H."/>
            <person name="Chung M."/>
            <person name="Chen C."/>
            <person name="Shaw J."/>
            <person name="Wu H."/>
            <person name="Hsiao K."/>
            <person name="Chao Y."/>
            <person name="Chu M."/>
            <person name="Cheng C."/>
            <person name="Hour A."/>
            <person name="Lee P."/>
            <person name="Lin S."/>
            <person name="Lin Y."/>
            <person name="Liou J."/>
            <person name="Liu S."/>
            <person name="Hsing Y."/>
            <person name="Raghuvanshi S."/>
            <person name="Mohanty A."/>
            <person name="Bharti A.K."/>
            <person name="Gaur A."/>
            <person name="Gupta V."/>
            <person name="Kumar D."/>
            <person name="Ravi V."/>
            <person name="Vij S."/>
            <person name="Kapur A."/>
            <person name="Khurana P."/>
            <person name="Khurana P."/>
            <person name="Khurana J.P."/>
            <person name="Tyagi A.K."/>
            <person name="Gaikwad K."/>
            <person name="Singh A."/>
            <person name="Dalal V."/>
            <person name="Srivastava S."/>
            <person name="Dixit A."/>
            <person name="Pal A.K."/>
            <person name="Ghazi I.A."/>
            <person name="Yadav M."/>
            <person name="Pandit A."/>
            <person name="Bhargava A."/>
            <person name="Sureshbabu K."/>
            <person name="Batra K."/>
            <person name="Sharma T.R."/>
            <person name="Mohapatra T."/>
            <person name="Singh N.K."/>
            <person name="Messing J."/>
            <person name="Nelson A.B."/>
            <person name="Fuks G."/>
            <person name="Kavchok S."/>
            <person name="Keizer G."/>
            <person name="Linton E."/>
            <person name="Llaca V."/>
            <person name="Song R."/>
            <person name="Tanyolac B."/>
            <person name="Young S."/>
            <person name="Ho-Il K."/>
            <person name="Hahn J.H."/>
            <person name="Sangsakoo G."/>
            <person name="Vanavichit A."/>
            <person name="de Mattos Luiz.A.T."/>
            <person name="Zimmer P.D."/>
            <person name="Malone G."/>
            <person name="Dellagostin O."/>
            <person name="de Oliveira A.C."/>
            <person name="Bevan M."/>
            <person name="Bancroft I."/>
            <person name="Minx P."/>
            <person name="Cordum H."/>
            <person name="Wilson R."/>
            <person name="Cheng Z."/>
            <person name="Jin W."/>
            <person name="Jiang J."/>
            <person name="Leong S.A."/>
            <person name="Iwama H."/>
            <person name="Gojobori T."/>
            <person name="Itoh T."/>
            <person name="Niimura Y."/>
            <person name="Fujii Y."/>
            <person name="Habara T."/>
            <person name="Sakai H."/>
            <person name="Sato Y."/>
            <person name="Wilson G."/>
            <person name="Kumar K."/>
            <person name="McCouch S."/>
            <person name="Juretic N."/>
            <person name="Hoen D."/>
            <person name="Wright S."/>
            <person name="Bruskiewich R."/>
            <person name="Bureau T."/>
            <person name="Miyao A."/>
            <person name="Hirochika H."/>
            <person name="Nishikawa T."/>
            <person name="Kadowaki K."/>
            <person name="Sugiura M."/>
            <person name="Burr B."/>
            <person name="Sasaki T."/>
        </authorList>
    </citation>
    <scope>NUCLEOTIDE SEQUENCE [LARGE SCALE GENOMIC DNA]</scope>
    <source>
        <strain evidence="3">cv. Nipponbare</strain>
    </source>
</reference>
<organism evidence="2 3">
    <name type="scientific">Oryza sativa subsp. japonica</name>
    <name type="common">Rice</name>
    <dbReference type="NCBI Taxonomy" id="39947"/>
    <lineage>
        <taxon>Eukaryota</taxon>
        <taxon>Viridiplantae</taxon>
        <taxon>Streptophyta</taxon>
        <taxon>Embryophyta</taxon>
        <taxon>Tracheophyta</taxon>
        <taxon>Spermatophyta</taxon>
        <taxon>Magnoliopsida</taxon>
        <taxon>Liliopsida</taxon>
        <taxon>Poales</taxon>
        <taxon>Poaceae</taxon>
        <taxon>BOP clade</taxon>
        <taxon>Oryzoideae</taxon>
        <taxon>Oryzeae</taxon>
        <taxon>Oryzinae</taxon>
        <taxon>Oryza</taxon>
        <taxon>Oryza sativa</taxon>
    </lineage>
</organism>
<dbReference type="EMBL" id="AP014957">
    <property type="protein sequence ID" value="BAS74845.1"/>
    <property type="molecule type" value="Genomic_DNA"/>
</dbReference>
<gene>
    <name evidence="2" type="ordered locus">Os01g0807665</name>
    <name evidence="2" type="ORF">OSNPB_010807665</name>
</gene>
<evidence type="ECO:0000313" key="2">
    <source>
        <dbReference type="EMBL" id="BAS74845.1"/>
    </source>
</evidence>
<evidence type="ECO:0000313" key="3">
    <source>
        <dbReference type="Proteomes" id="UP000059680"/>
    </source>
</evidence>
<keyword evidence="3" id="KW-1185">Reference proteome</keyword>
<name>A0A0P0V9E3_ORYSJ</name>
<sequence>MGRRPQQAVSGPGAAGHGQEATAVLLPAGPVNGFRAGSRRWCAGNRCGEREAAAAGRKLRQRAGGWRLHEAPAAAAKGRGGGGR</sequence>
<reference evidence="2 3" key="3">
    <citation type="journal article" date="2013" name="Rice">
        <title>Improvement of the Oryza sativa Nipponbare reference genome using next generation sequence and optical map data.</title>
        <authorList>
            <person name="Kawahara Y."/>
            <person name="de la Bastide M."/>
            <person name="Hamilton J.P."/>
            <person name="Kanamori H."/>
            <person name="McCombie W.R."/>
            <person name="Ouyang S."/>
            <person name="Schwartz D.C."/>
            <person name="Tanaka T."/>
            <person name="Wu J."/>
            <person name="Zhou S."/>
            <person name="Childs K.L."/>
            <person name="Davidson R.M."/>
            <person name="Lin H."/>
            <person name="Quesada-Ocampo L."/>
            <person name="Vaillancourt B."/>
            <person name="Sakai H."/>
            <person name="Lee S.S."/>
            <person name="Kim J."/>
            <person name="Numa H."/>
            <person name="Itoh T."/>
            <person name="Buell C.R."/>
            <person name="Matsumoto T."/>
        </authorList>
    </citation>
    <scope>NUCLEOTIDE SEQUENCE [LARGE SCALE GENOMIC DNA]</scope>
    <source>
        <strain evidence="3">cv. Nipponbare</strain>
    </source>
</reference>
<protein>
    <submittedName>
        <fullName evidence="2">Os01g0807665 protein</fullName>
    </submittedName>
</protein>
<feature type="region of interest" description="Disordered" evidence="1">
    <location>
        <begin position="63"/>
        <end position="84"/>
    </location>
</feature>
<feature type="region of interest" description="Disordered" evidence="1">
    <location>
        <begin position="1"/>
        <end position="22"/>
    </location>
</feature>
<dbReference type="AlphaFoldDB" id="A0A0P0V9E3"/>
<evidence type="ECO:0000256" key="1">
    <source>
        <dbReference type="SAM" id="MobiDB-lite"/>
    </source>
</evidence>
<dbReference type="InParanoid" id="A0A0P0V9E3"/>
<dbReference type="Proteomes" id="UP000059680">
    <property type="component" value="Chromosome 1"/>
</dbReference>
<dbReference type="PaxDb" id="39947-A0A0P0V9E3"/>
<proteinExistence type="predicted"/>